<dbReference type="GO" id="GO:0009307">
    <property type="term" value="P:DNA restriction-modification system"/>
    <property type="evidence" value="ECO:0007669"/>
    <property type="project" value="UniProtKB-KW"/>
</dbReference>
<feature type="domain" description="Type I restriction modification DNA specificity" evidence="4">
    <location>
        <begin position="217"/>
        <end position="376"/>
    </location>
</feature>
<dbReference type="Pfam" id="PF01420">
    <property type="entry name" value="Methylase_S"/>
    <property type="match status" value="2"/>
</dbReference>
<proteinExistence type="inferred from homology"/>
<evidence type="ECO:0000259" key="4">
    <source>
        <dbReference type="Pfam" id="PF01420"/>
    </source>
</evidence>
<dbReference type="PANTHER" id="PTHR30408:SF12">
    <property type="entry name" value="TYPE I RESTRICTION ENZYME MJAVIII SPECIFICITY SUBUNIT"/>
    <property type="match status" value="1"/>
</dbReference>
<dbReference type="InterPro" id="IPR000055">
    <property type="entry name" value="Restrct_endonuc_typeI_TRD"/>
</dbReference>
<evidence type="ECO:0000256" key="3">
    <source>
        <dbReference type="ARBA" id="ARBA00023125"/>
    </source>
</evidence>
<dbReference type="GO" id="GO:0003677">
    <property type="term" value="F:DNA binding"/>
    <property type="evidence" value="ECO:0007669"/>
    <property type="project" value="UniProtKB-KW"/>
</dbReference>
<dbReference type="Gene3D" id="1.10.287.1120">
    <property type="entry name" value="Bipartite methylase S protein"/>
    <property type="match status" value="1"/>
</dbReference>
<dbReference type="SUPFAM" id="SSF116734">
    <property type="entry name" value="DNA methylase specificity domain"/>
    <property type="match status" value="2"/>
</dbReference>
<accession>A0A855NFL2</accession>
<evidence type="ECO:0000313" key="6">
    <source>
        <dbReference type="Proteomes" id="UP000239685"/>
    </source>
</evidence>
<organism evidence="5 6">
    <name type="scientific">Campylobacter hyointestinalis subsp. hyointestinalis</name>
    <dbReference type="NCBI Taxonomy" id="91352"/>
    <lineage>
        <taxon>Bacteria</taxon>
        <taxon>Pseudomonadati</taxon>
        <taxon>Campylobacterota</taxon>
        <taxon>Epsilonproteobacteria</taxon>
        <taxon>Campylobacterales</taxon>
        <taxon>Campylobacteraceae</taxon>
        <taxon>Campylobacter</taxon>
    </lineage>
</organism>
<dbReference type="EMBL" id="NIQP01000002">
    <property type="protein sequence ID" value="PPB72549.1"/>
    <property type="molecule type" value="Genomic_DNA"/>
</dbReference>
<dbReference type="CDD" id="cd17291">
    <property type="entry name" value="RMtype1_S_MgeORF438P-TRD-CR_like"/>
    <property type="match status" value="1"/>
</dbReference>
<dbReference type="InterPro" id="IPR052021">
    <property type="entry name" value="Type-I_RS_S_subunit"/>
</dbReference>
<protein>
    <recommendedName>
        <fullName evidence="4">Type I restriction modification DNA specificity domain-containing protein</fullName>
    </recommendedName>
</protein>
<sequence>MKSPKIRFKEFNSKWDLTTLGEVCSFSKGKGYSKNDLIKNGNPIILYGSLYTNYKTIIDKIDTFAKLKENSILSFGDEVVIPSSGETAEDISVASAVKIKNAIVGGDLNILKPKINSIFLAYKLSNGNTKKEISKKAQGKSVVHLYNNDLKDIAIVIPTDLKEQEAIGEFFRKIDEILDLEKLRFKKFENFKKTMLDKLFVASGENKPHLRLGSFTSTWTSVNLGELGEIIKGQQINKIDLLPSGKYYVLNGGITPSGYTNSFNTNENIISISEGGNSCGFVNFNKEKFWSGGHNYTLQNLVINTRFLYALLKYREKNIMSLRVGSGLPNIQKSSLLEFKIQIPTDLKEQEAIGEFFKKIDEILELSQNRISKLENIKKYLLNKMFV</sequence>
<name>A0A855NFL2_CAMHY</name>
<comment type="similarity">
    <text evidence="1">Belongs to the type-I restriction system S methylase family.</text>
</comment>
<keyword evidence="3" id="KW-0238">DNA-binding</keyword>
<dbReference type="PANTHER" id="PTHR30408">
    <property type="entry name" value="TYPE-1 RESTRICTION ENZYME ECOKI SPECIFICITY PROTEIN"/>
    <property type="match status" value="1"/>
</dbReference>
<evidence type="ECO:0000313" key="5">
    <source>
        <dbReference type="EMBL" id="PPB72549.1"/>
    </source>
</evidence>
<gene>
    <name evidence="5" type="ORF">CDQ78_03030</name>
</gene>
<feature type="domain" description="Type I restriction modification DNA specificity" evidence="4">
    <location>
        <begin position="12"/>
        <end position="182"/>
    </location>
</feature>
<dbReference type="Proteomes" id="UP000239685">
    <property type="component" value="Unassembled WGS sequence"/>
</dbReference>
<comment type="caution">
    <text evidence="5">The sequence shown here is derived from an EMBL/GenBank/DDBJ whole genome shotgun (WGS) entry which is preliminary data.</text>
</comment>
<dbReference type="Gene3D" id="3.90.220.20">
    <property type="entry name" value="DNA methylase specificity domains"/>
    <property type="match status" value="2"/>
</dbReference>
<dbReference type="RefSeq" id="WP_104064115.1">
    <property type="nucleotide sequence ID" value="NZ_NIQH01000002.1"/>
</dbReference>
<reference evidence="5 6" key="1">
    <citation type="submission" date="2017-06" db="EMBL/GenBank/DDBJ databases">
        <title>Updating the genomic taxonomy and epidemiology of Campylobacter hyointestinalis; discovery in New Zealand farmed ruminants.</title>
        <authorList>
            <person name="Wilkinson D.A."/>
            <person name="Fayaz A."/>
            <person name="Biggs P.J."/>
            <person name="Midwinter A.C."/>
        </authorList>
    </citation>
    <scope>NUCLEOTIDE SEQUENCE [LARGE SCALE GENOMIC DNA]</scope>
    <source>
        <strain evidence="5 6">S1614a</strain>
    </source>
</reference>
<dbReference type="AlphaFoldDB" id="A0A855NFL2"/>
<evidence type="ECO:0000256" key="1">
    <source>
        <dbReference type="ARBA" id="ARBA00010923"/>
    </source>
</evidence>
<dbReference type="InterPro" id="IPR044946">
    <property type="entry name" value="Restrct_endonuc_typeI_TRD_sf"/>
</dbReference>
<evidence type="ECO:0000256" key="2">
    <source>
        <dbReference type="ARBA" id="ARBA00022747"/>
    </source>
</evidence>
<keyword evidence="2" id="KW-0680">Restriction system</keyword>